<feature type="region of interest" description="Disordered" evidence="1">
    <location>
        <begin position="1"/>
        <end position="119"/>
    </location>
</feature>
<feature type="compositionally biased region" description="Low complexity" evidence="1">
    <location>
        <begin position="82"/>
        <end position="96"/>
    </location>
</feature>
<dbReference type="PROSITE" id="PS50112">
    <property type="entry name" value="PAS"/>
    <property type="match status" value="1"/>
</dbReference>
<feature type="transmembrane region" description="Helical" evidence="2">
    <location>
        <begin position="127"/>
        <end position="148"/>
    </location>
</feature>
<dbReference type="SUPFAM" id="SSF55785">
    <property type="entry name" value="PYP-like sensor domain (PAS domain)"/>
    <property type="match status" value="1"/>
</dbReference>
<evidence type="ECO:0000313" key="6">
    <source>
        <dbReference type="EMBL" id="MBO8192549.1"/>
    </source>
</evidence>
<dbReference type="InterPro" id="IPR029787">
    <property type="entry name" value="Nucleotide_cyclase"/>
</dbReference>
<dbReference type="Pfam" id="PF00563">
    <property type="entry name" value="EAL"/>
    <property type="match status" value="2"/>
</dbReference>
<keyword evidence="2" id="KW-1133">Transmembrane helix</keyword>
<dbReference type="Gene3D" id="3.20.20.450">
    <property type="entry name" value="EAL domain"/>
    <property type="match status" value="1"/>
</dbReference>
<dbReference type="InterPro" id="IPR035965">
    <property type="entry name" value="PAS-like_dom_sf"/>
</dbReference>
<evidence type="ECO:0000256" key="1">
    <source>
        <dbReference type="SAM" id="MobiDB-lite"/>
    </source>
</evidence>
<evidence type="ECO:0000259" key="5">
    <source>
        <dbReference type="PROSITE" id="PS50887"/>
    </source>
</evidence>
<dbReference type="SMART" id="SM00267">
    <property type="entry name" value="GGDEF"/>
    <property type="match status" value="1"/>
</dbReference>
<feature type="transmembrane region" description="Helical" evidence="2">
    <location>
        <begin position="154"/>
        <end position="177"/>
    </location>
</feature>
<name>A0ABS3XB86_9ACTN</name>
<organism evidence="6 7">
    <name type="scientific">Streptomyces oryzae</name>
    <dbReference type="NCBI Taxonomy" id="1434886"/>
    <lineage>
        <taxon>Bacteria</taxon>
        <taxon>Bacillati</taxon>
        <taxon>Actinomycetota</taxon>
        <taxon>Actinomycetes</taxon>
        <taxon>Kitasatosporales</taxon>
        <taxon>Streptomycetaceae</taxon>
        <taxon>Streptomyces</taxon>
    </lineage>
</organism>
<dbReference type="SMART" id="SM00052">
    <property type="entry name" value="EAL"/>
    <property type="match status" value="1"/>
</dbReference>
<dbReference type="Proteomes" id="UP001519064">
    <property type="component" value="Unassembled WGS sequence"/>
</dbReference>
<protein>
    <submittedName>
        <fullName evidence="6">EAL domain-containing protein</fullName>
    </submittedName>
</protein>
<dbReference type="PROSITE" id="PS50883">
    <property type="entry name" value="EAL"/>
    <property type="match status" value="1"/>
</dbReference>
<dbReference type="InterPro" id="IPR001633">
    <property type="entry name" value="EAL_dom"/>
</dbReference>
<evidence type="ECO:0000313" key="7">
    <source>
        <dbReference type="Proteomes" id="UP001519064"/>
    </source>
</evidence>
<reference evidence="6 7" key="1">
    <citation type="submission" date="2020-11" db="EMBL/GenBank/DDBJ databases">
        <title>Streptomyces spirodelae sp. nov., isolated from duckweed.</title>
        <authorList>
            <person name="Saimee Y."/>
            <person name="Duangmal K."/>
        </authorList>
    </citation>
    <scope>NUCLEOTIDE SEQUENCE [LARGE SCALE GENOMIC DNA]</scope>
    <source>
        <strain evidence="6 7">S16-07</strain>
    </source>
</reference>
<dbReference type="NCBIfam" id="TIGR00254">
    <property type="entry name" value="GGDEF"/>
    <property type="match status" value="1"/>
</dbReference>
<feature type="transmembrane region" description="Helical" evidence="2">
    <location>
        <begin position="239"/>
        <end position="260"/>
    </location>
</feature>
<dbReference type="PANTHER" id="PTHR44757">
    <property type="entry name" value="DIGUANYLATE CYCLASE DGCP"/>
    <property type="match status" value="1"/>
</dbReference>
<dbReference type="Gene3D" id="3.30.450.20">
    <property type="entry name" value="PAS domain"/>
    <property type="match status" value="1"/>
</dbReference>
<dbReference type="Gene3D" id="3.30.70.270">
    <property type="match status" value="1"/>
</dbReference>
<feature type="domain" description="GGDEF" evidence="5">
    <location>
        <begin position="652"/>
        <end position="793"/>
    </location>
</feature>
<proteinExistence type="predicted"/>
<keyword evidence="2" id="KW-0812">Transmembrane</keyword>
<dbReference type="PANTHER" id="PTHR44757:SF2">
    <property type="entry name" value="BIOFILM ARCHITECTURE MAINTENANCE PROTEIN MBAA"/>
    <property type="match status" value="1"/>
</dbReference>
<feature type="region of interest" description="Disordered" evidence="1">
    <location>
        <begin position="1094"/>
        <end position="1115"/>
    </location>
</feature>
<feature type="domain" description="EAL" evidence="4">
    <location>
        <begin position="802"/>
        <end position="1088"/>
    </location>
</feature>
<dbReference type="PROSITE" id="PS50887">
    <property type="entry name" value="GGDEF"/>
    <property type="match status" value="1"/>
</dbReference>
<dbReference type="InterPro" id="IPR013656">
    <property type="entry name" value="PAS_4"/>
</dbReference>
<sequence length="1149" mass="122221">MRRAAARVPQRPGRLRQVAPVSTGGAMTTHEAAPRRGPYWNSAPSSRPGGATRNEATHPEQTPQALHSGPSAPVRQNRQKRQAQQAQQAQQARQTQGSQPTHSTRPARSATSELCGRGSDSGGRVGLLPQLALMVICAAYAVGAAFGWGSETVAVFMGDFGLSAAALLAGSSCLWYAHTQRREAAQAAAAYEPASARARLDASRPAWVLFGVSSLMAGLGNAVWGWYELVLRQQVPRPSLADFCFLLFAPPAIVGLLVLAKRPVTRAGWVCLSLDAWLIGGSLLTLSWSLALAHTAYWAGDSVARAALNLAYPLLDIVLVSMVLALHFRRSSAHRSAINTAIGALALTVLCDALFTSPMLREHYASGQLLDAGWFAGSLLLAYAPWVGRSGRKRTDGDDDKRGKVEPVPPQPLAATDRQAEARATHPSRPISGSLSALTPYLAAAVCTLGILYNSVDGHDIDRVVLYTGCTVVLALVLRQGIMLLDNITLTRELAQKENHFRSLVQGSSDVIMITAASGMLRYVSPAAAGVYGRDAEDMVGCELSSLVHPEDLGQVNHELRRFLAGSADQETSTRIECRFRHGEGHWLNVESTVNRYQGGLIFNSRDVTERVRLQAQLQHNASHDALTDLPNRALFTERVRQAIGGRRGGDCGTAVLFIDLDGFKAVNDTVGHQAGDELLVQAARRLHDSVRSGDTAARLGGDEFAVLIRGDGEPGRMPDAERELRIHDIADRLRITLSDPYRVEGTEVRVAASIGIAFAEPGITPSALMRNADLAMYRAKQAGKGRVELYAPQMQAEVVKRAELAARLRSALHDGEFALLHQPIVELASGKITAIAAEARWRSAQGILFTPAEFLRTEGASAREARGAGGERAAEVSRWLLEEAVQQAAARQRAGYGAPVTVRLPARRLTEPGMEPRSIGALLARHGLAAAPGPTGGTALGAPAANAGVPGAPGALILELSDSDPRIPLDELERRLTALRRLGVLISLDGFGSGYAAISALRRLPVDILRLDRGLTDGILESTRQRKITSGLLRIAGDLGLTTVAEGVDLPEQATLLREMGCTHGQGAVFSGPLDEHRLRSALGRGVYAVPESTRSGGASGYGEEHPEGRDAAVAVAAGVPAARSAGALAVRQEGVDPLTHSSASPKC</sequence>
<dbReference type="SUPFAM" id="SSF55073">
    <property type="entry name" value="Nucleotide cyclase"/>
    <property type="match status" value="1"/>
</dbReference>
<keyword evidence="7" id="KW-1185">Reference proteome</keyword>
<feature type="domain" description="PAS" evidence="3">
    <location>
        <begin position="497"/>
        <end position="567"/>
    </location>
</feature>
<feature type="transmembrane region" description="Helical" evidence="2">
    <location>
        <begin position="267"/>
        <end position="290"/>
    </location>
</feature>
<dbReference type="InterPro" id="IPR000014">
    <property type="entry name" value="PAS"/>
</dbReference>
<dbReference type="SUPFAM" id="SSF141868">
    <property type="entry name" value="EAL domain-like"/>
    <property type="match status" value="1"/>
</dbReference>
<accession>A0ABS3XB86</accession>
<dbReference type="SMART" id="SM00091">
    <property type="entry name" value="PAS"/>
    <property type="match status" value="1"/>
</dbReference>
<comment type="caution">
    <text evidence="6">The sequence shown here is derived from an EMBL/GenBank/DDBJ whole genome shotgun (WGS) entry which is preliminary data.</text>
</comment>
<dbReference type="InterPro" id="IPR000160">
    <property type="entry name" value="GGDEF_dom"/>
</dbReference>
<feature type="transmembrane region" description="Helical" evidence="2">
    <location>
        <begin position="372"/>
        <end position="388"/>
    </location>
</feature>
<dbReference type="InterPro" id="IPR035919">
    <property type="entry name" value="EAL_sf"/>
</dbReference>
<feature type="region of interest" description="Disordered" evidence="1">
    <location>
        <begin position="391"/>
        <end position="431"/>
    </location>
</feature>
<feature type="compositionally biased region" description="Polar residues" evidence="1">
    <location>
        <begin position="97"/>
        <end position="112"/>
    </location>
</feature>
<feature type="transmembrane region" description="Helical" evidence="2">
    <location>
        <begin position="465"/>
        <end position="485"/>
    </location>
</feature>
<evidence type="ECO:0000256" key="2">
    <source>
        <dbReference type="SAM" id="Phobius"/>
    </source>
</evidence>
<evidence type="ECO:0000259" key="4">
    <source>
        <dbReference type="PROSITE" id="PS50883"/>
    </source>
</evidence>
<dbReference type="Pfam" id="PF08448">
    <property type="entry name" value="PAS_4"/>
    <property type="match status" value="1"/>
</dbReference>
<dbReference type="NCBIfam" id="TIGR00229">
    <property type="entry name" value="sensory_box"/>
    <property type="match status" value="1"/>
</dbReference>
<dbReference type="CDD" id="cd00130">
    <property type="entry name" value="PAS"/>
    <property type="match status" value="1"/>
</dbReference>
<feature type="compositionally biased region" description="Basic and acidic residues" evidence="1">
    <location>
        <begin position="393"/>
        <end position="405"/>
    </location>
</feature>
<feature type="transmembrane region" description="Helical" evidence="2">
    <location>
        <begin position="206"/>
        <end position="227"/>
    </location>
</feature>
<dbReference type="Pfam" id="PF00990">
    <property type="entry name" value="GGDEF"/>
    <property type="match status" value="1"/>
</dbReference>
<gene>
    <name evidence="6" type="ORF">ITI46_12865</name>
</gene>
<feature type="transmembrane region" description="Helical" evidence="2">
    <location>
        <begin position="340"/>
        <end position="360"/>
    </location>
</feature>
<feature type="transmembrane region" description="Helical" evidence="2">
    <location>
        <begin position="310"/>
        <end position="328"/>
    </location>
</feature>
<keyword evidence="2" id="KW-0472">Membrane</keyword>
<dbReference type="InterPro" id="IPR052155">
    <property type="entry name" value="Biofilm_reg_signaling"/>
</dbReference>
<evidence type="ECO:0000259" key="3">
    <source>
        <dbReference type="PROSITE" id="PS50112"/>
    </source>
</evidence>
<dbReference type="EMBL" id="JADKMA010000053">
    <property type="protein sequence ID" value="MBO8192549.1"/>
    <property type="molecule type" value="Genomic_DNA"/>
</dbReference>
<dbReference type="CDD" id="cd01949">
    <property type="entry name" value="GGDEF"/>
    <property type="match status" value="1"/>
</dbReference>
<dbReference type="CDD" id="cd01948">
    <property type="entry name" value="EAL"/>
    <property type="match status" value="1"/>
</dbReference>
<dbReference type="InterPro" id="IPR043128">
    <property type="entry name" value="Rev_trsase/Diguanyl_cyclase"/>
</dbReference>